<dbReference type="Pfam" id="PF13302">
    <property type="entry name" value="Acetyltransf_3"/>
    <property type="match status" value="1"/>
</dbReference>
<proteinExistence type="predicted"/>
<protein>
    <submittedName>
        <fullName evidence="2">N-acetyltransferase</fullName>
    </submittedName>
</protein>
<feature type="domain" description="N-acetyltransferase" evidence="1">
    <location>
        <begin position="8"/>
        <end position="173"/>
    </location>
</feature>
<dbReference type="InterPro" id="IPR000182">
    <property type="entry name" value="GNAT_dom"/>
</dbReference>
<dbReference type="RefSeq" id="WP_135105012.1">
    <property type="nucleotide sequence ID" value="NZ_JADGKW010000002.1"/>
</dbReference>
<organism evidence="2 3">
    <name type="scientific">Dysgonomonas mossii</name>
    <dbReference type="NCBI Taxonomy" id="163665"/>
    <lineage>
        <taxon>Bacteria</taxon>
        <taxon>Pseudomonadati</taxon>
        <taxon>Bacteroidota</taxon>
        <taxon>Bacteroidia</taxon>
        <taxon>Bacteroidales</taxon>
        <taxon>Dysgonomonadaceae</taxon>
        <taxon>Dysgonomonas</taxon>
    </lineage>
</organism>
<evidence type="ECO:0000313" key="3">
    <source>
        <dbReference type="Proteomes" id="UP000298285"/>
    </source>
</evidence>
<dbReference type="Gene3D" id="3.40.630.30">
    <property type="match status" value="1"/>
</dbReference>
<dbReference type="AlphaFoldDB" id="A0A4Y9INV4"/>
<dbReference type="OrthoDB" id="893030at2"/>
<reference evidence="2 3" key="1">
    <citation type="submission" date="2019-03" db="EMBL/GenBank/DDBJ databases">
        <title>Diversity of the mouse oral microbiome.</title>
        <authorList>
            <person name="Joseph S."/>
            <person name="Aduse-Opoku J."/>
            <person name="Curtis M."/>
            <person name="Wade W."/>
            <person name="Hashim A."/>
        </authorList>
    </citation>
    <scope>NUCLEOTIDE SEQUENCE [LARGE SCALE GENOMIC DNA]</scope>
    <source>
        <strain evidence="2 3">P11</strain>
    </source>
</reference>
<dbReference type="GO" id="GO:0016747">
    <property type="term" value="F:acyltransferase activity, transferring groups other than amino-acyl groups"/>
    <property type="evidence" value="ECO:0007669"/>
    <property type="project" value="InterPro"/>
</dbReference>
<evidence type="ECO:0000313" key="2">
    <source>
        <dbReference type="EMBL" id="TFU90031.1"/>
    </source>
</evidence>
<accession>A0A4Y9INV4</accession>
<dbReference type="SUPFAM" id="SSF55729">
    <property type="entry name" value="Acyl-CoA N-acyltransferases (Nat)"/>
    <property type="match status" value="1"/>
</dbReference>
<evidence type="ECO:0000259" key="1">
    <source>
        <dbReference type="PROSITE" id="PS51186"/>
    </source>
</evidence>
<name>A0A4Y9INV4_9BACT</name>
<dbReference type="CDD" id="cd04301">
    <property type="entry name" value="NAT_SF"/>
    <property type="match status" value="1"/>
</dbReference>
<dbReference type="Proteomes" id="UP000298285">
    <property type="component" value="Unassembled WGS sequence"/>
</dbReference>
<dbReference type="PROSITE" id="PS51186">
    <property type="entry name" value="GNAT"/>
    <property type="match status" value="1"/>
</dbReference>
<sequence>MLLKNKDIVLRAVEPEDLEILYRWENSTVLWYHGNTLAPYSKLVLRQYINDSLEMDIYQSKQLRLMIDLVEEKATIGTIDLYDIDAHNRRAGIGILIDDDYRRRGFAKQALELMSNYAFDFLYLHQIYAYIAQSNTNSISLFEKAGYQSVGILKDWLQRGEEFEDVYLSQLLNDK</sequence>
<dbReference type="PANTHER" id="PTHR43415:SF3">
    <property type="entry name" value="GNAT-FAMILY ACETYLTRANSFERASE"/>
    <property type="match status" value="1"/>
</dbReference>
<dbReference type="PANTHER" id="PTHR43415">
    <property type="entry name" value="SPERMIDINE N(1)-ACETYLTRANSFERASE"/>
    <property type="match status" value="1"/>
</dbReference>
<dbReference type="EMBL" id="SPPK01000002">
    <property type="protein sequence ID" value="TFU90031.1"/>
    <property type="molecule type" value="Genomic_DNA"/>
</dbReference>
<gene>
    <name evidence="2" type="ORF">E4T88_08425</name>
</gene>
<comment type="caution">
    <text evidence="2">The sequence shown here is derived from an EMBL/GenBank/DDBJ whole genome shotgun (WGS) entry which is preliminary data.</text>
</comment>
<dbReference type="InterPro" id="IPR016181">
    <property type="entry name" value="Acyl_CoA_acyltransferase"/>
</dbReference>
<keyword evidence="2" id="KW-0808">Transferase</keyword>